<reference evidence="1" key="1">
    <citation type="journal article" date="2022" name="bioRxiv">
        <title>Sequencing and chromosome-scale assembly of the giantPleurodeles waltlgenome.</title>
        <authorList>
            <person name="Brown T."/>
            <person name="Elewa A."/>
            <person name="Iarovenko S."/>
            <person name="Subramanian E."/>
            <person name="Araus A.J."/>
            <person name="Petzold A."/>
            <person name="Susuki M."/>
            <person name="Suzuki K.-i.T."/>
            <person name="Hayashi T."/>
            <person name="Toyoda A."/>
            <person name="Oliveira C."/>
            <person name="Osipova E."/>
            <person name="Leigh N.D."/>
            <person name="Simon A."/>
            <person name="Yun M.H."/>
        </authorList>
    </citation>
    <scope>NUCLEOTIDE SEQUENCE</scope>
    <source>
        <strain evidence="1">20211129_DDA</strain>
        <tissue evidence="1">Liver</tissue>
    </source>
</reference>
<dbReference type="Proteomes" id="UP001066276">
    <property type="component" value="Chromosome 6"/>
</dbReference>
<accession>A0AAV7QPN7</accession>
<proteinExistence type="predicted"/>
<sequence>MRKAPLVYSATQTPRILLRVNCGNKVDKEEDGYLRTPPASILGKEQNAVLLPGQRKAAEGDTHGHVRTVIPMDACRKLAWFVEGSRYSASEYRVSLLWSPCSLLSVRACRLLGTTLCLRLCAGAAHAQYLACSTSYFFWTPR</sequence>
<organism evidence="1 2">
    <name type="scientific">Pleurodeles waltl</name>
    <name type="common">Iberian ribbed newt</name>
    <dbReference type="NCBI Taxonomy" id="8319"/>
    <lineage>
        <taxon>Eukaryota</taxon>
        <taxon>Metazoa</taxon>
        <taxon>Chordata</taxon>
        <taxon>Craniata</taxon>
        <taxon>Vertebrata</taxon>
        <taxon>Euteleostomi</taxon>
        <taxon>Amphibia</taxon>
        <taxon>Batrachia</taxon>
        <taxon>Caudata</taxon>
        <taxon>Salamandroidea</taxon>
        <taxon>Salamandridae</taxon>
        <taxon>Pleurodelinae</taxon>
        <taxon>Pleurodeles</taxon>
    </lineage>
</organism>
<comment type="caution">
    <text evidence="1">The sequence shown here is derived from an EMBL/GenBank/DDBJ whole genome shotgun (WGS) entry which is preliminary data.</text>
</comment>
<gene>
    <name evidence="1" type="ORF">NDU88_008811</name>
</gene>
<name>A0AAV7QPN7_PLEWA</name>
<evidence type="ECO:0000313" key="2">
    <source>
        <dbReference type="Proteomes" id="UP001066276"/>
    </source>
</evidence>
<evidence type="ECO:0000313" key="1">
    <source>
        <dbReference type="EMBL" id="KAJ1142497.1"/>
    </source>
</evidence>
<dbReference type="AlphaFoldDB" id="A0AAV7QPN7"/>
<keyword evidence="2" id="KW-1185">Reference proteome</keyword>
<dbReference type="EMBL" id="JANPWB010000010">
    <property type="protein sequence ID" value="KAJ1142497.1"/>
    <property type="molecule type" value="Genomic_DNA"/>
</dbReference>
<protein>
    <submittedName>
        <fullName evidence="1">Uncharacterized protein</fullName>
    </submittedName>
</protein>